<dbReference type="Pfam" id="PF20629">
    <property type="entry name" value="GD_AH_C"/>
    <property type="match status" value="1"/>
</dbReference>
<gene>
    <name evidence="4" type="primary">garD_1</name>
    <name evidence="4" type="ORF">SPTER_26110</name>
</gene>
<keyword evidence="2 4" id="KW-0456">Lyase</keyword>
<dbReference type="OrthoDB" id="9804574at2"/>
<dbReference type="InterPro" id="IPR013974">
    <property type="entry name" value="SAF"/>
</dbReference>
<dbReference type="InterPro" id="IPR044144">
    <property type="entry name" value="SAF_UxaA/GarD"/>
</dbReference>
<dbReference type="InterPro" id="IPR052172">
    <property type="entry name" value="UxaA_altronate/galactarate_dh"/>
</dbReference>
<evidence type="ECO:0000256" key="2">
    <source>
        <dbReference type="ARBA" id="ARBA00023239"/>
    </source>
</evidence>
<dbReference type="PANTHER" id="PTHR30536">
    <property type="entry name" value="ALTRONATE/GALACTARATE DEHYDRATASE"/>
    <property type="match status" value="1"/>
</dbReference>
<keyword evidence="5" id="KW-1185">Reference proteome</keyword>
<dbReference type="CDD" id="cd11613">
    <property type="entry name" value="SAF_AH_GD"/>
    <property type="match status" value="1"/>
</dbReference>
<proteinExistence type="inferred from homology"/>
<dbReference type="Gene3D" id="2.30.130.110">
    <property type="match status" value="1"/>
</dbReference>
<dbReference type="GO" id="GO:0008867">
    <property type="term" value="F:galactarate dehydratase activity"/>
    <property type="evidence" value="ECO:0007669"/>
    <property type="project" value="UniProtKB-EC"/>
</dbReference>
<dbReference type="InterPro" id="IPR007392">
    <property type="entry name" value="GD_AH_second"/>
</dbReference>
<sequence length="515" mass="55654">MAIQSGRKLISPVIRLDAKDNVVVARTVIPAGTVIPNEKITTLSEVPSGYKIATVPIHKGEPILKYNTVIGFAAVDLTPGTMLHDHNIEFHEYQRDYAFCRDYRPLEMIPENERATFQGIVRKDGRVATRNYIGVIAISNCAATVVNKVADYFTEERLAEFANVNGVVQLSHDQGCGGDSTAGPMAVLRRTLGGYVRHPNFAGMVIVGLGCERNLMEDFLKAENIQPGPNVRTLIMQEIGGTRKTIEAGIAAVKEMLPDANKARRQTVPASHITIGLQCGGSDGFSGLSANPSLGAAMDLLTRNGGTAILSETSEIYGLEQTLTCRAVSREVGEKLVARMRWWKEEYCVGRDMQINGRVSPGNNKGGLANVFEKSLGGVKKGGSGPLMAVYEYAQPVTQKGLVFMDTTGYDPASATGQIAGGANMIVFTTGRGSCFGSVPSPTMKLASNTPMYMRMEEDMDMNCGIVIDGEVNVQEMGQKIFDQILRVASGEKTKSEELGVGRAEFVPWRLTLMG</sequence>
<dbReference type="GO" id="GO:0019698">
    <property type="term" value="P:D-galacturonate catabolic process"/>
    <property type="evidence" value="ECO:0007669"/>
    <property type="project" value="TreeGrafter"/>
</dbReference>
<dbReference type="RefSeq" id="WP_144350759.1">
    <property type="nucleotide sequence ID" value="NZ_CP036259.1"/>
</dbReference>
<name>A0A517DV96_9FIRM</name>
<dbReference type="Proteomes" id="UP000320776">
    <property type="component" value="Chromosome"/>
</dbReference>
<organism evidence="4 5">
    <name type="scientific">Sporomusa termitida</name>
    <dbReference type="NCBI Taxonomy" id="2377"/>
    <lineage>
        <taxon>Bacteria</taxon>
        <taxon>Bacillati</taxon>
        <taxon>Bacillota</taxon>
        <taxon>Negativicutes</taxon>
        <taxon>Selenomonadales</taxon>
        <taxon>Sporomusaceae</taxon>
        <taxon>Sporomusa</taxon>
    </lineage>
</organism>
<dbReference type="Pfam" id="PF08666">
    <property type="entry name" value="SAF"/>
    <property type="match status" value="1"/>
</dbReference>
<comment type="similarity">
    <text evidence="1">Belongs to the UxaA family.</text>
</comment>
<accession>A0A517DV96</accession>
<dbReference type="InterPro" id="IPR048332">
    <property type="entry name" value="GD_AH_C"/>
</dbReference>
<evidence type="ECO:0000313" key="5">
    <source>
        <dbReference type="Proteomes" id="UP000320776"/>
    </source>
</evidence>
<dbReference type="EMBL" id="CP036259">
    <property type="protein sequence ID" value="QDR81237.1"/>
    <property type="molecule type" value="Genomic_DNA"/>
</dbReference>
<dbReference type="AlphaFoldDB" id="A0A517DV96"/>
<evidence type="ECO:0000313" key="4">
    <source>
        <dbReference type="EMBL" id="QDR81237.1"/>
    </source>
</evidence>
<evidence type="ECO:0000256" key="1">
    <source>
        <dbReference type="ARBA" id="ARBA00010986"/>
    </source>
</evidence>
<protein>
    <submittedName>
        <fullName evidence="4">Galactarate dehydratase (L-threo-forming)</fullName>
        <ecNumber evidence="4">4.2.1.42</ecNumber>
    </submittedName>
</protein>
<feature type="domain" description="SAF" evidence="3">
    <location>
        <begin position="20"/>
        <end position="89"/>
    </location>
</feature>
<dbReference type="Pfam" id="PF04295">
    <property type="entry name" value="GD_AH_second"/>
    <property type="match status" value="1"/>
</dbReference>
<dbReference type="SMART" id="SM00858">
    <property type="entry name" value="SAF"/>
    <property type="match status" value="1"/>
</dbReference>
<dbReference type="PANTHER" id="PTHR30536:SF5">
    <property type="entry name" value="ALTRONATE DEHYDRATASE"/>
    <property type="match status" value="1"/>
</dbReference>
<dbReference type="KEGG" id="sted:SPTER_26110"/>
<dbReference type="EC" id="4.2.1.42" evidence="4"/>
<evidence type="ECO:0000259" key="3">
    <source>
        <dbReference type="SMART" id="SM00858"/>
    </source>
</evidence>
<reference evidence="4 5" key="1">
    <citation type="submission" date="2019-02" db="EMBL/GenBank/DDBJ databases">
        <title>Closed genome of Sporomusa termitida DSM 4440.</title>
        <authorList>
            <person name="Poehlein A."/>
            <person name="Daniel R."/>
        </authorList>
    </citation>
    <scope>NUCLEOTIDE SEQUENCE [LARGE SCALE GENOMIC DNA]</scope>
    <source>
        <strain evidence="4 5">DSM 4440</strain>
    </source>
</reference>